<evidence type="ECO:0000256" key="1">
    <source>
        <dbReference type="ARBA" id="ARBA00023157"/>
    </source>
</evidence>
<dbReference type="AntiFam" id="ANF00057">
    <property type="entry name" value="Translation of E. coli type CRISPR repeat"/>
</dbReference>
<dbReference type="EMBL" id="FONR01000011">
    <property type="protein sequence ID" value="SFF72320.1"/>
    <property type="molecule type" value="Genomic_DNA"/>
</dbReference>
<name>A0A1I2L1E1_9ACTN</name>
<evidence type="ECO:0000313" key="3">
    <source>
        <dbReference type="EMBL" id="SFF72320.1"/>
    </source>
</evidence>
<sequence>MVGLESTLSLHIKRCHHTILSCRHPTRYAPRPAPTANPFDSGQKSGTRTHPAGLYALGVAEQHVVACWELEHDAWWASEEHPRGCGEQSLRWSSSRLPVGTSPRMRGAADHADVEALDAGNIPVGAGSRAWPSVSAGLPTWCPAWRGSPTTRSSTGRGVPPARSRQPSTVGRSPVRNHVCHGIAQLIGDASATEVRGTRRRLIVASEECPPHMAPCRRAERGLGYCRRVRKGPPDHQGTTGQNLILVHRGARLVFIRHSQGFSVFTAIDVRDRLRQQNDVNAHSSTVWRASRFRLPSGGGHLSRRSVSTDSAVAPRAVDQGGLPPSRNAPAAGLETGVVTGSVMPSGQMPRVVSQPASRAPA</sequence>
<dbReference type="AntiFam" id="ANF00006">
    <property type="entry name" value="Translation of CRISPR region"/>
</dbReference>
<feature type="region of interest" description="Disordered" evidence="2">
    <location>
        <begin position="26"/>
        <end position="47"/>
    </location>
</feature>
<dbReference type="Proteomes" id="UP000181942">
    <property type="component" value="Unassembled WGS sequence"/>
</dbReference>
<reference evidence="3 4" key="1">
    <citation type="submission" date="2016-10" db="EMBL/GenBank/DDBJ databases">
        <authorList>
            <person name="de Groot N.N."/>
        </authorList>
    </citation>
    <scope>NUCLEOTIDE SEQUENCE [LARGE SCALE GENOMIC DNA]</scope>
    <source>
        <strain evidence="3 4">OK461</strain>
    </source>
</reference>
<organism evidence="3 4">
    <name type="scientific">Streptomyces mirabilis</name>
    <dbReference type="NCBI Taxonomy" id="68239"/>
    <lineage>
        <taxon>Bacteria</taxon>
        <taxon>Bacillati</taxon>
        <taxon>Actinomycetota</taxon>
        <taxon>Actinomycetes</taxon>
        <taxon>Kitasatosporales</taxon>
        <taxon>Streptomycetaceae</taxon>
        <taxon>Streptomyces</taxon>
    </lineage>
</organism>
<feature type="compositionally biased region" description="Low complexity" evidence="2">
    <location>
        <begin position="27"/>
        <end position="38"/>
    </location>
</feature>
<keyword evidence="1" id="KW-1015">Disulfide bond</keyword>
<feature type="region of interest" description="Disordered" evidence="2">
    <location>
        <begin position="293"/>
        <end position="362"/>
    </location>
</feature>
<accession>A0A1I2L1E1</accession>
<dbReference type="PROSITE" id="PS00477">
    <property type="entry name" value="ALPHA_2_MACROGLOBULIN"/>
    <property type="match status" value="1"/>
</dbReference>
<gene>
    <name evidence="3" type="ORF">SAMN02787118_11198</name>
</gene>
<protein>
    <submittedName>
        <fullName evidence="3">Uncharacterized protein</fullName>
    </submittedName>
</protein>
<feature type="region of interest" description="Disordered" evidence="2">
    <location>
        <begin position="144"/>
        <end position="175"/>
    </location>
</feature>
<evidence type="ECO:0000256" key="2">
    <source>
        <dbReference type="SAM" id="MobiDB-lite"/>
    </source>
</evidence>
<evidence type="ECO:0000313" key="4">
    <source>
        <dbReference type="Proteomes" id="UP000181942"/>
    </source>
</evidence>
<proteinExistence type="predicted"/>
<dbReference type="InterPro" id="IPR019742">
    <property type="entry name" value="MacrogloblnA2_CS"/>
</dbReference>
<dbReference type="AlphaFoldDB" id="A0A1I2L1E1"/>